<dbReference type="InterPro" id="IPR036069">
    <property type="entry name" value="DUF34/NIF3_sf"/>
</dbReference>
<gene>
    <name evidence="4" type="ORF">I8J30_18010</name>
</gene>
<proteinExistence type="inferred from homology"/>
<evidence type="ECO:0000313" key="4">
    <source>
        <dbReference type="EMBL" id="MBP3964618.1"/>
    </source>
</evidence>
<dbReference type="InterPro" id="IPR002678">
    <property type="entry name" value="DUF34/NIF3"/>
</dbReference>
<evidence type="ECO:0000256" key="3">
    <source>
        <dbReference type="ARBA" id="ARBA00022723"/>
    </source>
</evidence>
<dbReference type="PANTHER" id="PTHR13799:SF14">
    <property type="entry name" value="GTP CYCLOHYDROLASE 1 TYPE 2 HOMOLOG"/>
    <property type="match status" value="1"/>
</dbReference>
<keyword evidence="3" id="KW-0479">Metal-binding</keyword>
<name>A0ABS5CFJ0_9BACL</name>
<dbReference type="Pfam" id="PF01784">
    <property type="entry name" value="DUF34_NIF3"/>
    <property type="match status" value="1"/>
</dbReference>
<dbReference type="RefSeq" id="WP_210660288.1">
    <property type="nucleotide sequence ID" value="NZ_JAGKSP010000007.1"/>
</dbReference>
<comment type="similarity">
    <text evidence="1">Belongs to the GTP cyclohydrolase I type 2/NIF3 family.</text>
</comment>
<dbReference type="SUPFAM" id="SSF102705">
    <property type="entry name" value="NIF3 (NGG1p interacting factor 3)-like"/>
    <property type="match status" value="1"/>
</dbReference>
<evidence type="ECO:0000256" key="2">
    <source>
        <dbReference type="ARBA" id="ARBA00022112"/>
    </source>
</evidence>
<dbReference type="Proteomes" id="UP000673394">
    <property type="component" value="Unassembled WGS sequence"/>
</dbReference>
<sequence>MTLIVQDVLDALAAQASGGTAGCGADQLLFGDAGQAVSGIAVTFIASQQVLEQAVSLGANLVISHEGIFYSHHHDGGRDKAHVGQVHAAKKQYIAEHGLAVYRFHDGLHRQQPDGFMEGLLQELDWEAFVVEHLPAASIVELPSRTGLEIAAHVKARLGIGSLRAVGDLSAQCQRVGLLAGYRGGGALAIPLFERYKLDLILYGEGPEWETPEYVRDAIRFGAAKSLLVLGHLESEQPGMKLLADRLSQLFAAVPVHYVDVDSVFDLV</sequence>
<accession>A0ABS5CFJ0</accession>
<evidence type="ECO:0000256" key="1">
    <source>
        <dbReference type="ARBA" id="ARBA00006964"/>
    </source>
</evidence>
<dbReference type="Gene3D" id="3.40.1390.30">
    <property type="entry name" value="NIF3 (NGG1p interacting factor 3)-like"/>
    <property type="match status" value="1"/>
</dbReference>
<dbReference type="EMBL" id="JAGKSP010000007">
    <property type="protein sequence ID" value="MBP3964618.1"/>
    <property type="molecule type" value="Genomic_DNA"/>
</dbReference>
<protein>
    <recommendedName>
        <fullName evidence="2">GTP cyclohydrolase 1 type 2 homolog</fullName>
    </recommendedName>
</protein>
<keyword evidence="5" id="KW-1185">Reference proteome</keyword>
<dbReference type="PANTHER" id="PTHR13799">
    <property type="entry name" value="NGG1 INTERACTING FACTOR 3"/>
    <property type="match status" value="1"/>
</dbReference>
<organism evidence="4 5">
    <name type="scientific">Paenibacillus lignilyticus</name>
    <dbReference type="NCBI Taxonomy" id="1172615"/>
    <lineage>
        <taxon>Bacteria</taxon>
        <taxon>Bacillati</taxon>
        <taxon>Bacillota</taxon>
        <taxon>Bacilli</taxon>
        <taxon>Bacillales</taxon>
        <taxon>Paenibacillaceae</taxon>
        <taxon>Paenibacillus</taxon>
    </lineage>
</organism>
<comment type="caution">
    <text evidence="4">The sequence shown here is derived from an EMBL/GenBank/DDBJ whole genome shotgun (WGS) entry which is preliminary data.</text>
</comment>
<reference evidence="4 5" key="1">
    <citation type="submission" date="2021-04" db="EMBL/GenBank/DDBJ databases">
        <title>Paenibacillus sp. DLE-14 whole genome sequence.</title>
        <authorList>
            <person name="Ham Y.J."/>
        </authorList>
    </citation>
    <scope>NUCLEOTIDE SEQUENCE [LARGE SCALE GENOMIC DNA]</scope>
    <source>
        <strain evidence="4 5">DLE-14</strain>
    </source>
</reference>
<evidence type="ECO:0000313" key="5">
    <source>
        <dbReference type="Proteomes" id="UP000673394"/>
    </source>
</evidence>